<dbReference type="EMBL" id="CAJVPY010011292">
    <property type="protein sequence ID" value="CAG8725773.1"/>
    <property type="molecule type" value="Genomic_DNA"/>
</dbReference>
<keyword evidence="2" id="KW-1185">Reference proteome</keyword>
<gene>
    <name evidence="1" type="ORF">DERYTH_LOCUS14703</name>
</gene>
<sequence>MCIAWISKLSKIFKKKPQKISDFAGANFVWPPTMNVHEYGLVFDYIIDPEWNPYITYSWKYGNEISSEEYEKLMKEYPGCFYIPIVEYPVVICKFTINYDHTRKERQEGWQLHTTYSVEYGNGVKIIKVSRSWSGLYAYMMGPIGQTGL</sequence>
<evidence type="ECO:0000313" key="2">
    <source>
        <dbReference type="Proteomes" id="UP000789405"/>
    </source>
</evidence>
<accession>A0A9N9NE14</accession>
<protein>
    <submittedName>
        <fullName evidence="1">28564_t:CDS:1</fullName>
    </submittedName>
</protein>
<dbReference type="AlphaFoldDB" id="A0A9N9NE14"/>
<evidence type="ECO:0000313" key="1">
    <source>
        <dbReference type="EMBL" id="CAG8725773.1"/>
    </source>
</evidence>
<organism evidence="1 2">
    <name type="scientific">Dentiscutata erythropus</name>
    <dbReference type="NCBI Taxonomy" id="1348616"/>
    <lineage>
        <taxon>Eukaryota</taxon>
        <taxon>Fungi</taxon>
        <taxon>Fungi incertae sedis</taxon>
        <taxon>Mucoromycota</taxon>
        <taxon>Glomeromycotina</taxon>
        <taxon>Glomeromycetes</taxon>
        <taxon>Diversisporales</taxon>
        <taxon>Gigasporaceae</taxon>
        <taxon>Dentiscutata</taxon>
    </lineage>
</organism>
<dbReference type="Proteomes" id="UP000789405">
    <property type="component" value="Unassembled WGS sequence"/>
</dbReference>
<reference evidence="1" key="1">
    <citation type="submission" date="2021-06" db="EMBL/GenBank/DDBJ databases">
        <authorList>
            <person name="Kallberg Y."/>
            <person name="Tangrot J."/>
            <person name="Rosling A."/>
        </authorList>
    </citation>
    <scope>NUCLEOTIDE SEQUENCE</scope>
    <source>
        <strain evidence="1">MA453B</strain>
    </source>
</reference>
<proteinExistence type="predicted"/>
<name>A0A9N9NE14_9GLOM</name>
<comment type="caution">
    <text evidence="1">The sequence shown here is derived from an EMBL/GenBank/DDBJ whole genome shotgun (WGS) entry which is preliminary data.</text>
</comment>